<name>A0A2Z2IYL5_CORST</name>
<organism evidence="1 2">
    <name type="scientific">Corynebacterium striatum</name>
    <dbReference type="NCBI Taxonomy" id="43770"/>
    <lineage>
        <taxon>Bacteria</taxon>
        <taxon>Bacillati</taxon>
        <taxon>Actinomycetota</taxon>
        <taxon>Actinomycetes</taxon>
        <taxon>Mycobacteriales</taxon>
        <taxon>Corynebacteriaceae</taxon>
        <taxon>Corynebacterium</taxon>
    </lineage>
</organism>
<reference evidence="1 2" key="1">
    <citation type="submission" date="2017-05" db="EMBL/GenBank/DDBJ databases">
        <title>Complete genome sequence of Corynebacterium striatum KC-Na-1 isolated from Neophocaena asiaeorientalis in Korea.</title>
        <authorList>
            <person name="Kim J.H."/>
            <person name="Lee K."/>
        </authorList>
    </citation>
    <scope>NUCLEOTIDE SEQUENCE [LARGE SCALE GENOMIC DNA]</scope>
    <source>
        <strain evidence="1 2">KC-Na-01</strain>
    </source>
</reference>
<dbReference type="RefSeq" id="WP_086890806.1">
    <property type="nucleotide sequence ID" value="NZ_CP021252.1"/>
</dbReference>
<sequence>MKKFKTALIAILFVAVVALGGVAILQHKGIIGTQGEALNTQVIKSVEREEQVVLLSLGIEGLAEESSNKEVLGVGIPWTDRTQFIQYSYKAKLGIEGKDVKVEQTGEHAYKVTIPKFIFIGHSDEHFKTAVNDNGALSWITPELDAADTVAKILDEGEKKQNISDNRGVLQNQAKDFYTGIIRSVDNNAELEFNFK</sequence>
<dbReference type="EMBL" id="CP021252">
    <property type="protein sequence ID" value="ART20652.1"/>
    <property type="molecule type" value="Genomic_DNA"/>
</dbReference>
<dbReference type="Proteomes" id="UP000250197">
    <property type="component" value="Chromosome"/>
</dbReference>
<proteinExistence type="predicted"/>
<accession>A0A2Z2IYL5</accession>
<protein>
    <submittedName>
        <fullName evidence="1">Uncharacterized protein</fullName>
    </submittedName>
</protein>
<evidence type="ECO:0000313" key="2">
    <source>
        <dbReference type="Proteomes" id="UP000250197"/>
    </source>
</evidence>
<dbReference type="AlphaFoldDB" id="A0A2Z2IYL5"/>
<dbReference type="KEGG" id="cstr:CBE89_03440"/>
<gene>
    <name evidence="1" type="ORF">CBE89_03440</name>
</gene>
<evidence type="ECO:0000313" key="1">
    <source>
        <dbReference type="EMBL" id="ART20652.1"/>
    </source>
</evidence>